<comment type="caution">
    <text evidence="5">The sequence shown here is derived from an EMBL/GenBank/DDBJ whole genome shotgun (WGS) entry which is preliminary data.</text>
</comment>
<dbReference type="PANTHER" id="PTHR10039:SF16">
    <property type="entry name" value="GPI INOSITOL-DEACYLASE"/>
    <property type="match status" value="1"/>
</dbReference>
<reference evidence="5" key="1">
    <citation type="journal article" date="2021" name="Nat. Commun.">
        <title>Genetic determinants of endophytism in the Arabidopsis root mycobiome.</title>
        <authorList>
            <person name="Mesny F."/>
            <person name="Miyauchi S."/>
            <person name="Thiergart T."/>
            <person name="Pickel B."/>
            <person name="Atanasova L."/>
            <person name="Karlsson M."/>
            <person name="Huettel B."/>
            <person name="Barry K.W."/>
            <person name="Haridas S."/>
            <person name="Chen C."/>
            <person name="Bauer D."/>
            <person name="Andreopoulos W."/>
            <person name="Pangilinan J."/>
            <person name="LaButti K."/>
            <person name="Riley R."/>
            <person name="Lipzen A."/>
            <person name="Clum A."/>
            <person name="Drula E."/>
            <person name="Henrissat B."/>
            <person name="Kohler A."/>
            <person name="Grigoriev I.V."/>
            <person name="Martin F.M."/>
            <person name="Hacquard S."/>
        </authorList>
    </citation>
    <scope>NUCLEOTIDE SEQUENCE</scope>
    <source>
        <strain evidence="5">MPI-CAGE-CH-0235</strain>
    </source>
</reference>
<dbReference type="Gene3D" id="3.40.50.1820">
    <property type="entry name" value="alpha/beta hydrolase"/>
    <property type="match status" value="1"/>
</dbReference>
<dbReference type="InterPro" id="IPR054471">
    <property type="entry name" value="GPIID_WHD"/>
</dbReference>
<dbReference type="SUPFAM" id="SSF53474">
    <property type="entry name" value="alpha/beta-Hydrolases"/>
    <property type="match status" value="1"/>
</dbReference>
<dbReference type="InterPro" id="IPR036322">
    <property type="entry name" value="WD40_repeat_dom_sf"/>
</dbReference>
<evidence type="ECO:0000313" key="6">
    <source>
        <dbReference type="Proteomes" id="UP000813444"/>
    </source>
</evidence>
<proteinExistence type="predicted"/>
<dbReference type="Proteomes" id="UP000813444">
    <property type="component" value="Unassembled WGS sequence"/>
</dbReference>
<dbReference type="InterPro" id="IPR056884">
    <property type="entry name" value="NPHP3-like_N"/>
</dbReference>
<evidence type="ECO:0000313" key="5">
    <source>
        <dbReference type="EMBL" id="KAH7324678.1"/>
    </source>
</evidence>
<dbReference type="SUPFAM" id="SSF50978">
    <property type="entry name" value="WD40 repeat-like"/>
    <property type="match status" value="1"/>
</dbReference>
<organism evidence="5 6">
    <name type="scientific">Stachybotrys elegans</name>
    <dbReference type="NCBI Taxonomy" id="80388"/>
    <lineage>
        <taxon>Eukaryota</taxon>
        <taxon>Fungi</taxon>
        <taxon>Dikarya</taxon>
        <taxon>Ascomycota</taxon>
        <taxon>Pezizomycotina</taxon>
        <taxon>Sordariomycetes</taxon>
        <taxon>Hypocreomycetidae</taxon>
        <taxon>Hypocreales</taxon>
        <taxon>Stachybotryaceae</taxon>
        <taxon>Stachybotrys</taxon>
    </lineage>
</organism>
<feature type="domain" description="Nephrocystin 3-like N-terminal" evidence="4">
    <location>
        <begin position="383"/>
        <end position="551"/>
    </location>
</feature>
<dbReference type="Pfam" id="PF22939">
    <property type="entry name" value="WHD_GPIID"/>
    <property type="match status" value="1"/>
</dbReference>
<feature type="region of interest" description="Disordered" evidence="2">
    <location>
        <begin position="1"/>
        <end position="28"/>
    </location>
</feature>
<feature type="domain" description="GPI inositol-deacylase winged helix" evidence="3">
    <location>
        <begin position="659"/>
        <end position="731"/>
    </location>
</feature>
<evidence type="ECO:0000256" key="1">
    <source>
        <dbReference type="ARBA" id="ARBA00022737"/>
    </source>
</evidence>
<dbReference type="InterPro" id="IPR027417">
    <property type="entry name" value="P-loop_NTPase"/>
</dbReference>
<dbReference type="OrthoDB" id="194358at2759"/>
<accession>A0A8K0WV41</accession>
<dbReference type="Pfam" id="PF24883">
    <property type="entry name" value="NPHP3_N"/>
    <property type="match status" value="1"/>
</dbReference>
<protein>
    <recommendedName>
        <fullName evidence="7">GPI inositol-deacylase</fullName>
    </recommendedName>
</protein>
<sequence>MVEHTTDLPSTDEVTSRGSSESTKARNLLGNPRLAFALDKLRWPSKAFRKRRPPFDGTAKSAPDETGPIGLSLLHEPPQPRFDLVFVHSLCGGSRKTWSYPSKPGTFWPQDWLPHEDGFNHVRIHSFGYRWNKTSRERSPSAIFYFAQDLLSDLYNSPSLRGGNADTRIILITHGIGGLIAKRAYLLATGNPTYHRIGQRIAAMHFLATPHRGLDSKQLCKLARKQCGSNPRRFVDDLGPYSKILDQINEEFRHVCHNIDMFSFPETVPITVGRRTAFVVEQYLGAANLPKERVHYLNANHLEICKFGNRTDSNYRILKQAILTTLEELSKGRNEPVSSSWAGSSFSQHESLKSSIQDISSLLNINHSLESALLSITEKQHPETCQWLTDDPIFQEWSATSPPIPDQRNLQVLWLKGRPGTGKSVTAGHVIRHFRSINAKVSFYFFNKQDEVGSNASAFIPSLIYQMAQLNPEFRHAVASITTEKTVTRRDHQLLWTDLFMKRRPGLDQLEPQVWVLDGIDDCSKNSIQQLISMISRIGSWFPIRLLITSRPGCQLEQLLSVDQIGMFEMSTGQKGSIRDIELLLRQRCFWEGHDQKYEDLVTDSLTKSNGIFFWAALVAAKIENAHSIEDKQEVLGQIHPEMDEFYLGPLATISASPNAELAKCILEWVICSPKPMHTSELAEAVQLDIGRTLTASPRQLETLTQYLIFVDELSYIHITHHTATDFLTTSTTTPMANYAACNFAHHLLHGNMPLSNIISVQLEKFLTKNVLAWIERFAISGDLSTVRINLRHVNSYLDRQVRHHGCSDSKVMRIRSLVADLSRILSRFHTILLTSPSSIHALIPQLCPQESTIRQVFSKPSQRLRISGPIEETWSERIACQILPKQAAVMACGSRLMAVGFANGEVDIFHTSEMDAFRPAGTLQHGDRVHNLAFNRAIVSFSTSDHQRNKTLLLHSDPDWDSPDEDDIQRDSLTPAERIFLDPEHRLAAVIYRNASMSVWDALLAEKIGDFDRADLKDMKPTPQALDMVFNPIAELELLAVSYKDGEVVTCNPWTLEQTREINLSVLIHALNATSDGRILAGAADDGGIYMFLFETLQSLYVIPRPDDQLRIYDVCFSFDNVRIFDIRGQTCNIWEPYVLLTKEGSDDASSEHHSEELVLPVTTSPPAHVFQWGDAITAMESSFNGSTIFVGRQDGMIDLCDLSTGDTLSRFRMHEPFTEIQSMEWYEQANALLSVDVSGRCIISRFAPLSKGRSKDSKVDTECLFDYRPGEPVSQSMFNPGKNSILLRTQSFTRLVGIDGSTIKEEVDGPECRWTRHSSDSSYFLGIQGDSLQLRSSSSLETISETEPTGEYITAMDVSKTTTDTQELILQHKKSETLNIQSLLGCLKSTLFFLDKGGWVCSIGLKNLNQATHYTRHFFIPLTWRTGPDCMIKIVSKSIVAFGRGEQLVVFHGFLEFEERVAI</sequence>
<name>A0A8K0WV41_9HYPO</name>
<dbReference type="InterPro" id="IPR015943">
    <property type="entry name" value="WD40/YVTN_repeat-like_dom_sf"/>
</dbReference>
<evidence type="ECO:0000259" key="4">
    <source>
        <dbReference type="Pfam" id="PF24883"/>
    </source>
</evidence>
<feature type="compositionally biased region" description="Polar residues" evidence="2">
    <location>
        <begin position="7"/>
        <end position="22"/>
    </location>
</feature>
<evidence type="ECO:0000256" key="2">
    <source>
        <dbReference type="SAM" id="MobiDB-lite"/>
    </source>
</evidence>
<dbReference type="Gene3D" id="3.40.50.300">
    <property type="entry name" value="P-loop containing nucleotide triphosphate hydrolases"/>
    <property type="match status" value="1"/>
</dbReference>
<keyword evidence="6" id="KW-1185">Reference proteome</keyword>
<dbReference type="InterPro" id="IPR029058">
    <property type="entry name" value="AB_hydrolase_fold"/>
</dbReference>
<dbReference type="Gene3D" id="2.130.10.10">
    <property type="entry name" value="YVTN repeat-like/Quinoprotein amine dehydrogenase"/>
    <property type="match status" value="2"/>
</dbReference>
<evidence type="ECO:0008006" key="7">
    <source>
        <dbReference type="Google" id="ProtNLM"/>
    </source>
</evidence>
<keyword evidence="1" id="KW-0677">Repeat</keyword>
<dbReference type="PANTHER" id="PTHR10039">
    <property type="entry name" value="AMELOGENIN"/>
    <property type="match status" value="1"/>
</dbReference>
<dbReference type="EMBL" id="JAGPNK010000003">
    <property type="protein sequence ID" value="KAH7324678.1"/>
    <property type="molecule type" value="Genomic_DNA"/>
</dbReference>
<gene>
    <name evidence="5" type="ORF">B0I35DRAFT_388611</name>
</gene>
<dbReference type="SUPFAM" id="SSF52540">
    <property type="entry name" value="P-loop containing nucleoside triphosphate hydrolases"/>
    <property type="match status" value="1"/>
</dbReference>
<evidence type="ECO:0000259" key="3">
    <source>
        <dbReference type="Pfam" id="PF22939"/>
    </source>
</evidence>